<dbReference type="InterPro" id="IPR031310">
    <property type="entry name" value="Ribosomal_uL5_N"/>
</dbReference>
<evidence type="ECO:0000256" key="5">
    <source>
        <dbReference type="ARBA" id="ARBA00022640"/>
    </source>
</evidence>
<protein>
    <recommendedName>
        <fullName evidence="8">50S ribosomal protein L5, chloroplastic</fullName>
    </recommendedName>
</protein>
<gene>
    <name evidence="12" type="primary">rpl5</name>
</gene>
<comment type="subcellular location">
    <subcellularLocation>
        <location evidence="2">Plastid</location>
    </subcellularLocation>
</comment>
<evidence type="ECO:0000256" key="9">
    <source>
        <dbReference type="RuleBase" id="RU003930"/>
    </source>
</evidence>
<proteinExistence type="inferred from homology"/>
<dbReference type="AlphaFoldDB" id="A0A7G1MQD6"/>
<dbReference type="GO" id="GO:0009536">
    <property type="term" value="C:plastid"/>
    <property type="evidence" value="ECO:0007669"/>
    <property type="project" value="UniProtKB-SubCell"/>
</dbReference>
<dbReference type="InterPro" id="IPR002132">
    <property type="entry name" value="Ribosomal_uL5"/>
</dbReference>
<dbReference type="FunFam" id="3.30.1440.10:FF:000001">
    <property type="entry name" value="50S ribosomal protein L5"/>
    <property type="match status" value="1"/>
</dbReference>
<dbReference type="PIRSF" id="PIRSF002161">
    <property type="entry name" value="Ribosomal_L5"/>
    <property type="match status" value="1"/>
</dbReference>
<dbReference type="GO" id="GO:0003735">
    <property type="term" value="F:structural constituent of ribosome"/>
    <property type="evidence" value="ECO:0007669"/>
    <property type="project" value="InterPro"/>
</dbReference>
<dbReference type="GO" id="GO:0006412">
    <property type="term" value="P:translation"/>
    <property type="evidence" value="ECO:0007669"/>
    <property type="project" value="InterPro"/>
</dbReference>
<comment type="similarity">
    <text evidence="3 9">Belongs to the universal ribosomal protein uL5 family.</text>
</comment>
<evidence type="ECO:0000256" key="6">
    <source>
        <dbReference type="ARBA" id="ARBA00022980"/>
    </source>
</evidence>
<evidence type="ECO:0000259" key="11">
    <source>
        <dbReference type="Pfam" id="PF00673"/>
    </source>
</evidence>
<dbReference type="Pfam" id="PF00281">
    <property type="entry name" value="Ribosomal_L5"/>
    <property type="match status" value="1"/>
</dbReference>
<accession>A0A7G1MQD6</accession>
<keyword evidence="7 9" id="KW-0687">Ribonucleoprotein</keyword>
<reference evidence="12" key="1">
    <citation type="submission" date="2020-09" db="EMBL/GenBank/DDBJ databases">
        <title>Highly reduced plastid genomes of the non-photosynthetic dictyochophyceans Pteridomonas spp. (Ochrophyta, SAR).</title>
        <authorList>
            <person name="Kayama M."/>
            <person name="Kamikawa R."/>
        </authorList>
    </citation>
    <scope>NUCLEOTIDE SEQUENCE</scope>
    <source>
        <strain evidence="12">YPF1301</strain>
    </source>
</reference>
<name>A0A7G1MQD6_9STRA</name>
<organism evidence="12">
    <name type="scientific">Pteridomonas sp. YPF1301</name>
    <dbReference type="NCBI Taxonomy" id="2766739"/>
    <lineage>
        <taxon>Eukaryota</taxon>
        <taxon>Sar</taxon>
        <taxon>Stramenopiles</taxon>
        <taxon>Ochrophyta</taxon>
        <taxon>Dictyochophyceae</taxon>
        <taxon>Pedinellales</taxon>
        <taxon>Pteridomonas</taxon>
    </lineage>
</organism>
<comment type="function">
    <text evidence="1">Binds 5S rRNA, forms part of the central protuberance of the 50S subunit.</text>
</comment>
<evidence type="ECO:0000256" key="2">
    <source>
        <dbReference type="ARBA" id="ARBA00004474"/>
    </source>
</evidence>
<dbReference type="GO" id="GO:0005840">
    <property type="term" value="C:ribosome"/>
    <property type="evidence" value="ECO:0007669"/>
    <property type="project" value="UniProtKB-KW"/>
</dbReference>
<feature type="domain" description="Large ribosomal subunit protein uL5 C-terminal" evidence="11">
    <location>
        <begin position="68"/>
        <end position="160"/>
    </location>
</feature>
<dbReference type="GO" id="GO:1990904">
    <property type="term" value="C:ribonucleoprotein complex"/>
    <property type="evidence" value="ECO:0007669"/>
    <property type="project" value="UniProtKB-KW"/>
</dbReference>
<evidence type="ECO:0000313" key="12">
    <source>
        <dbReference type="EMBL" id="BCL05873.1"/>
    </source>
</evidence>
<evidence type="ECO:0000256" key="3">
    <source>
        <dbReference type="ARBA" id="ARBA00008553"/>
    </source>
</evidence>
<comment type="subunit">
    <text evidence="4">Part of the 50S ribosomal subunit; contacts the 5S rRNA.</text>
</comment>
<feature type="domain" description="Large ribosomal subunit protein uL5 N-terminal" evidence="10">
    <location>
        <begin position="10"/>
        <end position="63"/>
    </location>
</feature>
<evidence type="ECO:0000259" key="10">
    <source>
        <dbReference type="Pfam" id="PF00281"/>
    </source>
</evidence>
<dbReference type="Gene3D" id="3.30.1440.10">
    <property type="match status" value="1"/>
</dbReference>
<keyword evidence="5 12" id="KW-0934">Plastid</keyword>
<evidence type="ECO:0000256" key="8">
    <source>
        <dbReference type="ARBA" id="ARBA00035391"/>
    </source>
</evidence>
<geneLocation type="plastid" evidence="12"/>
<evidence type="ECO:0000256" key="4">
    <source>
        <dbReference type="ARBA" id="ARBA00011505"/>
    </source>
</evidence>
<dbReference type="Pfam" id="PF00673">
    <property type="entry name" value="Ribosomal_L5_C"/>
    <property type="match status" value="1"/>
</dbReference>
<evidence type="ECO:0000256" key="1">
    <source>
        <dbReference type="ARBA" id="ARBA00003898"/>
    </source>
</evidence>
<dbReference type="EMBL" id="LC580440">
    <property type="protein sequence ID" value="BCL05873.1"/>
    <property type="molecule type" value="Genomic_DNA"/>
</dbReference>
<keyword evidence="6 9" id="KW-0689">Ribosomal protein</keyword>
<dbReference type="InterPro" id="IPR022803">
    <property type="entry name" value="Ribosomal_uL5_dom_sf"/>
</dbReference>
<dbReference type="InterPro" id="IPR031309">
    <property type="entry name" value="Ribosomal_uL5_C"/>
</dbReference>
<dbReference type="SUPFAM" id="SSF55282">
    <property type="entry name" value="RL5-like"/>
    <property type="match status" value="1"/>
</dbReference>
<evidence type="ECO:0000256" key="7">
    <source>
        <dbReference type="ARBA" id="ARBA00023274"/>
    </source>
</evidence>
<dbReference type="PANTHER" id="PTHR11994">
    <property type="entry name" value="60S RIBOSOMAL PROTEIN L11-RELATED"/>
    <property type="match status" value="1"/>
</dbReference>
<sequence length="161" mass="18654">MIKKIISQIHIPTIKKICINRCLGNLAQNKVILQKSINEFCLITGQYPRSTYAKKSISGFKLREKTLIGLTTTLRKNRMYSFLIRLIHFALPQLRDFKGFSLKQFDTFGNYHFGIKNQVIFPELNSEDIPYLFGFNISIITSITNLNENISLLKSLDFPFE</sequence>